<dbReference type="EMBL" id="JABAIL010000008">
    <property type="protein sequence ID" value="NLR93868.1"/>
    <property type="molecule type" value="Genomic_DNA"/>
</dbReference>
<reference evidence="2 3" key="1">
    <citation type="submission" date="2020-04" db="EMBL/GenBank/DDBJ databases">
        <title>Flammeovirga sp. SR4, a novel species isolated from seawater.</title>
        <authorList>
            <person name="Wang X."/>
        </authorList>
    </citation>
    <scope>NUCLEOTIDE SEQUENCE [LARGE SCALE GENOMIC DNA]</scope>
    <source>
        <strain evidence="2 3">SR4</strain>
    </source>
</reference>
<evidence type="ECO:0000313" key="3">
    <source>
        <dbReference type="Proteomes" id="UP000585050"/>
    </source>
</evidence>
<keyword evidence="1" id="KW-0732">Signal</keyword>
<dbReference type="Proteomes" id="UP000585050">
    <property type="component" value="Unassembled WGS sequence"/>
</dbReference>
<organism evidence="2 3">
    <name type="scientific">Flammeovirga agarivorans</name>
    <dbReference type="NCBI Taxonomy" id="2726742"/>
    <lineage>
        <taxon>Bacteria</taxon>
        <taxon>Pseudomonadati</taxon>
        <taxon>Bacteroidota</taxon>
        <taxon>Cytophagia</taxon>
        <taxon>Cytophagales</taxon>
        <taxon>Flammeovirgaceae</taxon>
        <taxon>Flammeovirga</taxon>
    </lineage>
</organism>
<dbReference type="AlphaFoldDB" id="A0A7X8SP80"/>
<dbReference type="PROSITE" id="PS51257">
    <property type="entry name" value="PROKAR_LIPOPROTEIN"/>
    <property type="match status" value="1"/>
</dbReference>
<evidence type="ECO:0000256" key="1">
    <source>
        <dbReference type="SAM" id="SignalP"/>
    </source>
</evidence>
<proteinExistence type="predicted"/>
<evidence type="ECO:0000313" key="2">
    <source>
        <dbReference type="EMBL" id="NLR93868.1"/>
    </source>
</evidence>
<comment type="caution">
    <text evidence="2">The sequence shown here is derived from an EMBL/GenBank/DDBJ whole genome shotgun (WGS) entry which is preliminary data.</text>
</comment>
<name>A0A7X8SP80_9BACT</name>
<feature type="chain" id="PRO_5031485995" evidence="1">
    <location>
        <begin position="21"/>
        <end position="319"/>
    </location>
</feature>
<sequence>MKNNLLAKLGVASIALGAIACNPQESLMTPGADQENVIPSQSLSELPTSFIMGGVSRAAGQETDDVTVDYANINVHVSQNGVAARGYSYDPVNQLLKDIPYGYNDFYADYPAVIPAGHEVAVGEPIHIDQLSEYNGEAVLDYMREQREPIVNFLSGTQSQDVNSATVLDPFVMMPQNGRIAVGIAFESPNENWRLGAEFTVYNKQGKKIGKVEGIPVENQMPNDIFAIGFDFTDVEAVTGAFVVIKIEVVEVNSQGERTGEFHQWTLDGHKDKTFSIENGLSKGFVFDIDEKFTPSFQDLTSEFEFVQLVIDDEVVELD</sequence>
<keyword evidence="3" id="KW-1185">Reference proteome</keyword>
<accession>A0A7X8SP80</accession>
<gene>
    <name evidence="2" type="ORF">HGP29_21890</name>
</gene>
<protein>
    <submittedName>
        <fullName evidence="2">Uncharacterized protein</fullName>
    </submittedName>
</protein>
<dbReference type="RefSeq" id="WP_168884577.1">
    <property type="nucleotide sequence ID" value="NZ_JABAIL010000008.1"/>
</dbReference>
<feature type="signal peptide" evidence="1">
    <location>
        <begin position="1"/>
        <end position="20"/>
    </location>
</feature>